<dbReference type="RefSeq" id="WP_341692904.1">
    <property type="nucleotide sequence ID" value="NZ_JBBYHS010000011.1"/>
</dbReference>
<evidence type="ECO:0000313" key="2">
    <source>
        <dbReference type="EMBL" id="MEL1254517.1"/>
    </source>
</evidence>
<dbReference type="EMBL" id="JBBYHS010000011">
    <property type="protein sequence ID" value="MEL1254517.1"/>
    <property type="molecule type" value="Genomic_DNA"/>
</dbReference>
<name>A0ABU9IQY4_9FLAO</name>
<dbReference type="Proteomes" id="UP001485226">
    <property type="component" value="Unassembled WGS sequence"/>
</dbReference>
<feature type="chain" id="PRO_5047535892" description="Peptidylprolyl isomerase" evidence="1">
    <location>
        <begin position="19"/>
        <end position="170"/>
    </location>
</feature>
<evidence type="ECO:0000256" key="1">
    <source>
        <dbReference type="SAM" id="SignalP"/>
    </source>
</evidence>
<evidence type="ECO:0000313" key="3">
    <source>
        <dbReference type="Proteomes" id="UP001485226"/>
    </source>
</evidence>
<proteinExistence type="predicted"/>
<comment type="caution">
    <text evidence="2">The sequence shown here is derived from an EMBL/GenBank/DDBJ whole genome shotgun (WGS) entry which is preliminary data.</text>
</comment>
<feature type="signal peptide" evidence="1">
    <location>
        <begin position="1"/>
        <end position="18"/>
    </location>
</feature>
<sequence length="170" mass="18975">MKKILFIFTLVVSAGLSAQNSVKDDLTLIQDIYGKSKKQVVTEYLQLSEPQATAFQEIYDAYEVGRKELGQKKVLIIEDYAKNYQSLTDEKAAELTEANLKNGQEFDKLLAKTFSKAKKAIGGKNAAKFVQLEQYLQTTIRGELQNSIPFIDELEKTKTAKATAATLQKG</sequence>
<keyword evidence="3" id="KW-1185">Reference proteome</keyword>
<keyword evidence="1" id="KW-0732">Signal</keyword>
<accession>A0ABU9IQY4</accession>
<reference evidence="2 3" key="1">
    <citation type="submission" date="2024-04" db="EMBL/GenBank/DDBJ databases">
        <title>Flavobacterium sp. DGU38 16S ribosomal RNA gene Genome sequencing and assembly.</title>
        <authorList>
            <person name="Park S."/>
        </authorList>
    </citation>
    <scope>NUCLEOTIDE SEQUENCE [LARGE SCALE GENOMIC DNA]</scope>
    <source>
        <strain evidence="2 3">DGU38</strain>
    </source>
</reference>
<gene>
    <name evidence="2" type="ORF">AAEO57_12075</name>
</gene>
<evidence type="ECO:0008006" key="4">
    <source>
        <dbReference type="Google" id="ProtNLM"/>
    </source>
</evidence>
<organism evidence="2 3">
    <name type="scientific">Flavobacterium calami</name>
    <dbReference type="NCBI Taxonomy" id="3139144"/>
    <lineage>
        <taxon>Bacteria</taxon>
        <taxon>Pseudomonadati</taxon>
        <taxon>Bacteroidota</taxon>
        <taxon>Flavobacteriia</taxon>
        <taxon>Flavobacteriales</taxon>
        <taxon>Flavobacteriaceae</taxon>
        <taxon>Flavobacterium</taxon>
    </lineage>
</organism>
<protein>
    <recommendedName>
        <fullName evidence="4">Peptidylprolyl isomerase</fullName>
    </recommendedName>
</protein>